<dbReference type="Gene3D" id="2.40.160.100">
    <property type="match status" value="1"/>
</dbReference>
<dbReference type="AlphaFoldDB" id="A0A640W8P6"/>
<dbReference type="InterPro" id="IPR025388">
    <property type="entry name" value="Alginate_export_dom"/>
</dbReference>
<gene>
    <name evidence="2" type="ORF">F0A16_21200</name>
</gene>
<proteinExistence type="predicted"/>
<dbReference type="InterPro" id="IPR053728">
    <property type="entry name" value="Alginate_Permeability_Chnl"/>
</dbReference>
<accession>A0A640W8P6</accession>
<name>A0A640W8P6_9GAMM</name>
<evidence type="ECO:0000313" key="2">
    <source>
        <dbReference type="EMBL" id="KAA0015241.1"/>
    </source>
</evidence>
<sequence length="488" mass="53918">MDIGIDSAGIVHMRLPSTHALSAVRLSIALAVAILSSRNDAQAQVSTDIERAPTLTVERYTEDWSYLSDPALRTGRWTEPFKYIPLNQARSVYLTTGLEARSRYESFRNANWGSEPDDDYLWHRLMPYADIHIGEWRLFAQSIFSTMTGTDRPKTPVDTTGADMLQAFAEIETKVVGQTALRVSVGRKLMAFGTGRLIDNRYGPGVPQAFDGVEATLLASTRQLTTFVARPVDTAPGNFNDDPSQQQRVWGAYATQWLQPGQATGIDLYYVGLRDREAFYDQGTGKQRVHTFGGRFFGDEGAWYWNMEGSIQRGTFAGDRVQAWGGGAEVAYRFLHTPLQPELGFAADLISGDDDRDDSTFGTFNPLFPRGKYFGALTPIGPRNLKLLRPSLTVHPSVDVAVSLTGTAYWRESTDDGIYAMSGAPIRSGKDSDARYIGHQLELAAAWQATQELNLSASVSTFEAGAFIKDTGPARTLHMVSSTVNFRY</sequence>
<evidence type="ECO:0000259" key="1">
    <source>
        <dbReference type="Pfam" id="PF13372"/>
    </source>
</evidence>
<feature type="domain" description="Alginate export" evidence="1">
    <location>
        <begin position="93"/>
        <end position="474"/>
    </location>
</feature>
<dbReference type="EMBL" id="VTPX01000025">
    <property type="protein sequence ID" value="KAA0015241.1"/>
    <property type="molecule type" value="Genomic_DNA"/>
</dbReference>
<protein>
    <recommendedName>
        <fullName evidence="1">Alginate export domain-containing protein</fullName>
    </recommendedName>
</protein>
<comment type="caution">
    <text evidence="2">The sequence shown here is derived from an EMBL/GenBank/DDBJ whole genome shotgun (WGS) entry which is preliminary data.</text>
</comment>
<evidence type="ECO:0000313" key="3">
    <source>
        <dbReference type="Proteomes" id="UP000466024"/>
    </source>
</evidence>
<keyword evidence="3" id="KW-1185">Reference proteome</keyword>
<reference evidence="2 3" key="1">
    <citation type="submission" date="2019-08" db="EMBL/GenBank/DDBJ databases">
        <title>Bioinformatics analysis of the strain L3 and L5.</title>
        <authorList>
            <person name="Li X."/>
        </authorList>
    </citation>
    <scope>NUCLEOTIDE SEQUENCE [LARGE SCALE GENOMIC DNA]</scope>
    <source>
        <strain evidence="2 3">L3</strain>
    </source>
</reference>
<dbReference type="Proteomes" id="UP000466024">
    <property type="component" value="Unassembled WGS sequence"/>
</dbReference>
<organism evidence="2 3">
    <name type="scientific">Salinicola corii</name>
    <dbReference type="NCBI Taxonomy" id="2606937"/>
    <lineage>
        <taxon>Bacteria</taxon>
        <taxon>Pseudomonadati</taxon>
        <taxon>Pseudomonadota</taxon>
        <taxon>Gammaproteobacteria</taxon>
        <taxon>Oceanospirillales</taxon>
        <taxon>Halomonadaceae</taxon>
        <taxon>Salinicola</taxon>
    </lineage>
</organism>
<dbReference type="Pfam" id="PF13372">
    <property type="entry name" value="Alginate_exp"/>
    <property type="match status" value="1"/>
</dbReference>
<dbReference type="RefSeq" id="WP_149438009.1">
    <property type="nucleotide sequence ID" value="NZ_VTPX01000025.1"/>
</dbReference>